<accession>A0A8H7SCZ9</accession>
<evidence type="ECO:0000313" key="3">
    <source>
        <dbReference type="Proteomes" id="UP000646827"/>
    </source>
</evidence>
<reference evidence="2 3" key="1">
    <citation type="submission" date="2020-12" db="EMBL/GenBank/DDBJ databases">
        <title>Metabolic potential, ecology and presence of endohyphal bacteria is reflected in genomic diversity of Mucoromycotina.</title>
        <authorList>
            <person name="Muszewska A."/>
            <person name="Okrasinska A."/>
            <person name="Steczkiewicz K."/>
            <person name="Drgas O."/>
            <person name="Orlowska M."/>
            <person name="Perlinska-Lenart U."/>
            <person name="Aleksandrzak-Piekarczyk T."/>
            <person name="Szatraj K."/>
            <person name="Zielenkiewicz U."/>
            <person name="Pilsyk S."/>
            <person name="Malc E."/>
            <person name="Mieczkowski P."/>
            <person name="Kruszewska J.S."/>
            <person name="Biernat P."/>
            <person name="Pawlowska J."/>
        </authorList>
    </citation>
    <scope>NUCLEOTIDE SEQUENCE [LARGE SCALE GENOMIC DNA]</scope>
    <source>
        <strain evidence="2 3">CBS 142.35</strain>
    </source>
</reference>
<dbReference type="EMBL" id="JAEPRB010000009">
    <property type="protein sequence ID" value="KAG2227275.1"/>
    <property type="molecule type" value="Genomic_DNA"/>
</dbReference>
<evidence type="ECO:0000313" key="2">
    <source>
        <dbReference type="EMBL" id="KAG2227275.1"/>
    </source>
</evidence>
<organism evidence="2 3">
    <name type="scientific">Circinella minor</name>
    <dbReference type="NCBI Taxonomy" id="1195481"/>
    <lineage>
        <taxon>Eukaryota</taxon>
        <taxon>Fungi</taxon>
        <taxon>Fungi incertae sedis</taxon>
        <taxon>Mucoromycota</taxon>
        <taxon>Mucoromycotina</taxon>
        <taxon>Mucoromycetes</taxon>
        <taxon>Mucorales</taxon>
        <taxon>Lichtheimiaceae</taxon>
        <taxon>Circinella</taxon>
    </lineage>
</organism>
<dbReference type="Proteomes" id="UP000646827">
    <property type="component" value="Unassembled WGS sequence"/>
</dbReference>
<gene>
    <name evidence="2" type="ORF">INT45_008519</name>
</gene>
<name>A0A8H7SCZ9_9FUNG</name>
<dbReference type="AlphaFoldDB" id="A0A8H7SCZ9"/>
<dbReference type="OrthoDB" id="2301177at2759"/>
<protein>
    <submittedName>
        <fullName evidence="2">Uncharacterized protein</fullName>
    </submittedName>
</protein>
<proteinExistence type="predicted"/>
<feature type="region of interest" description="Disordered" evidence="1">
    <location>
        <begin position="107"/>
        <end position="144"/>
    </location>
</feature>
<evidence type="ECO:0000256" key="1">
    <source>
        <dbReference type="SAM" id="MobiDB-lite"/>
    </source>
</evidence>
<feature type="compositionally biased region" description="Basic and acidic residues" evidence="1">
    <location>
        <begin position="116"/>
        <end position="130"/>
    </location>
</feature>
<comment type="caution">
    <text evidence="2">The sequence shown here is derived from an EMBL/GenBank/DDBJ whole genome shotgun (WGS) entry which is preliminary data.</text>
</comment>
<keyword evidence="3" id="KW-1185">Reference proteome</keyword>
<sequence length="285" mass="32069">MTIFIKPLYVGYNTIRSATTGSKLLGCCLSKLSVDPIMWLPMTNQEQSQCIRWWLGWLPGGRLNPFMLEREVPRYTTKVIVYCVGNGVAFSCLLSNRTIMGKEILRRLPNPPTHQPDVHDIPTDTEDKGSSKKQIKKSGWGDPNQLNIQNMFQRAAEQPTATDQDESKRGNLLINLPSTIETEERVVSPPVEEVMLLGQLVENSNKENIDSTIATIGHSNLVLPCIITLKYLLLNTIGRRMSTAAIHTTSSSQQIYSQQHLPQPHPPQQQVSPSIQQQIVPINWY</sequence>